<evidence type="ECO:0000259" key="13">
    <source>
        <dbReference type="Pfam" id="PF01756"/>
    </source>
</evidence>
<evidence type="ECO:0000259" key="14">
    <source>
        <dbReference type="Pfam" id="PF02770"/>
    </source>
</evidence>
<organism evidence="16 17">
    <name type="scientific">Jimgerdemannia flammicorona</name>
    <dbReference type="NCBI Taxonomy" id="994334"/>
    <lineage>
        <taxon>Eukaryota</taxon>
        <taxon>Fungi</taxon>
        <taxon>Fungi incertae sedis</taxon>
        <taxon>Mucoromycota</taxon>
        <taxon>Mucoromycotina</taxon>
        <taxon>Endogonomycetes</taxon>
        <taxon>Endogonales</taxon>
        <taxon>Endogonaceae</taxon>
        <taxon>Jimgerdemannia</taxon>
    </lineage>
</organism>
<dbReference type="GO" id="GO:0005504">
    <property type="term" value="F:fatty acid binding"/>
    <property type="evidence" value="ECO:0007669"/>
    <property type="project" value="TreeGrafter"/>
</dbReference>
<dbReference type="Gene3D" id="1.20.140.10">
    <property type="entry name" value="Butyryl-CoA Dehydrogenase, subunit A, domain 3"/>
    <property type="match status" value="2"/>
</dbReference>
<accession>A0A433Q412</accession>
<dbReference type="PIRSF" id="PIRSF000168">
    <property type="entry name" value="Acyl-CoA_oxidase"/>
    <property type="match status" value="1"/>
</dbReference>
<feature type="binding site" evidence="12">
    <location>
        <position position="219"/>
    </location>
    <ligand>
        <name>FAD</name>
        <dbReference type="ChEBI" id="CHEBI:57692"/>
    </ligand>
</feature>
<feature type="binding site" evidence="12">
    <location>
        <position position="180"/>
    </location>
    <ligand>
        <name>FAD</name>
        <dbReference type="ChEBI" id="CHEBI:57692"/>
    </ligand>
</feature>
<keyword evidence="8" id="KW-0276">Fatty acid metabolism</keyword>
<evidence type="ECO:0000256" key="1">
    <source>
        <dbReference type="ARBA" id="ARBA00001201"/>
    </source>
</evidence>
<dbReference type="EMBL" id="RBNJ01015659">
    <property type="protein sequence ID" value="RUS24545.1"/>
    <property type="molecule type" value="Genomic_DNA"/>
</dbReference>
<dbReference type="GO" id="GO:0033540">
    <property type="term" value="P:fatty acid beta-oxidation using acyl-CoA oxidase"/>
    <property type="evidence" value="ECO:0007669"/>
    <property type="project" value="UniProtKB-UniPathway"/>
</dbReference>
<comment type="subcellular location">
    <subcellularLocation>
        <location evidence="3">Peroxisome</location>
    </subcellularLocation>
</comment>
<keyword evidence="6" id="KW-0285">Flavoprotein</keyword>
<comment type="catalytic activity">
    <reaction evidence="1">
        <text>a 2,3-saturated acyl-CoA + O2 = a (2E)-enoyl-CoA + H2O2</text>
        <dbReference type="Rhea" id="RHEA:38959"/>
        <dbReference type="ChEBI" id="CHEBI:15379"/>
        <dbReference type="ChEBI" id="CHEBI:16240"/>
        <dbReference type="ChEBI" id="CHEBI:58856"/>
        <dbReference type="ChEBI" id="CHEBI:65111"/>
        <dbReference type="EC" id="1.3.3.6"/>
    </reaction>
</comment>
<dbReference type="Pfam" id="PF02770">
    <property type="entry name" value="Acyl-CoA_dh_M"/>
    <property type="match status" value="1"/>
</dbReference>
<evidence type="ECO:0000256" key="4">
    <source>
        <dbReference type="ARBA" id="ARBA00004846"/>
    </source>
</evidence>
<evidence type="ECO:0000256" key="7">
    <source>
        <dbReference type="ARBA" id="ARBA00022827"/>
    </source>
</evidence>
<dbReference type="GO" id="GO:0005777">
    <property type="term" value="C:peroxisome"/>
    <property type="evidence" value="ECO:0007669"/>
    <property type="project" value="UniProtKB-SubCell"/>
</dbReference>
<dbReference type="AlphaFoldDB" id="A0A433Q412"/>
<dbReference type="PANTHER" id="PTHR10909">
    <property type="entry name" value="ELECTRON TRANSPORT OXIDOREDUCTASE"/>
    <property type="match status" value="1"/>
</dbReference>
<dbReference type="InterPro" id="IPR009100">
    <property type="entry name" value="AcylCoA_DH/oxidase_NM_dom_sf"/>
</dbReference>
<dbReference type="FunFam" id="2.40.110.10:FF:000003">
    <property type="entry name" value="Acyl-coenzyme A oxidase"/>
    <property type="match status" value="1"/>
</dbReference>
<dbReference type="PANTHER" id="PTHR10909:SF352">
    <property type="entry name" value="ACYL-COENZYME A OXIDASE-LIKE PROTEIN"/>
    <property type="match status" value="1"/>
</dbReference>
<dbReference type="GO" id="GO:0055088">
    <property type="term" value="P:lipid homeostasis"/>
    <property type="evidence" value="ECO:0007669"/>
    <property type="project" value="TreeGrafter"/>
</dbReference>
<keyword evidence="9" id="KW-0560">Oxidoreductase</keyword>
<dbReference type="InterPro" id="IPR036250">
    <property type="entry name" value="AcylCo_DH-like_C"/>
</dbReference>
<comment type="cofactor">
    <cofactor evidence="2">
        <name>FAD</name>
        <dbReference type="ChEBI" id="CHEBI:57692"/>
    </cofactor>
</comment>
<evidence type="ECO:0000256" key="3">
    <source>
        <dbReference type="ARBA" id="ARBA00004275"/>
    </source>
</evidence>
<evidence type="ECO:0000256" key="12">
    <source>
        <dbReference type="PIRSR" id="PIRSR000168-2"/>
    </source>
</evidence>
<dbReference type="Pfam" id="PF01756">
    <property type="entry name" value="ACOX"/>
    <property type="match status" value="1"/>
</dbReference>
<evidence type="ECO:0000256" key="6">
    <source>
        <dbReference type="ARBA" id="ARBA00022630"/>
    </source>
</evidence>
<evidence type="ECO:0000256" key="11">
    <source>
        <dbReference type="ARBA" id="ARBA00023140"/>
    </source>
</evidence>
<dbReference type="InterPro" id="IPR055060">
    <property type="entry name" value="ACOX_C_alpha1"/>
</dbReference>
<dbReference type="Proteomes" id="UP000274822">
    <property type="component" value="Unassembled WGS sequence"/>
</dbReference>
<evidence type="ECO:0000313" key="17">
    <source>
        <dbReference type="Proteomes" id="UP000274822"/>
    </source>
</evidence>
<keyword evidence="11" id="KW-0576">Peroxisome</keyword>
<feature type="non-terminal residue" evidence="16">
    <location>
        <position position="727"/>
    </location>
</feature>
<keyword evidence="7 12" id="KW-0274">FAD</keyword>
<dbReference type="Pfam" id="PF22924">
    <property type="entry name" value="ACOX_C_alpha1"/>
    <property type="match status" value="2"/>
</dbReference>
<dbReference type="Gene3D" id="2.40.110.10">
    <property type="entry name" value="Butyryl-CoA Dehydrogenase, subunit A, domain 2"/>
    <property type="match status" value="1"/>
</dbReference>
<evidence type="ECO:0000256" key="10">
    <source>
        <dbReference type="ARBA" id="ARBA00023098"/>
    </source>
</evidence>
<name>A0A433Q412_9FUNG</name>
<evidence type="ECO:0000259" key="15">
    <source>
        <dbReference type="Pfam" id="PF22924"/>
    </source>
</evidence>
<gene>
    <name evidence="16" type="ORF">BC938DRAFT_473414</name>
</gene>
<evidence type="ECO:0000256" key="5">
    <source>
        <dbReference type="ARBA" id="ARBA00006288"/>
    </source>
</evidence>
<evidence type="ECO:0000256" key="8">
    <source>
        <dbReference type="ARBA" id="ARBA00022832"/>
    </source>
</evidence>
<comment type="similarity">
    <text evidence="5">Belongs to the acyl-CoA oxidase family.</text>
</comment>
<sequence length="727" mass="81698">MCTPGFWQQSHYLVTWCGLQIRCTLPLSLHSIMTSPLERLNSVRNHIQPQNQQLSQQPCLAPILGHNPTGPADIAAERAGASFNVEKMKYFWAGGKEEYEITEIAYQIIQRDPDLTTSHFFDQTRPEAREFTYSESFAMRIYVHDLLFRNALNLFGSPEQLAEWQEDIEKFRVLGCFAMTELGHSSFLRGLETTATYDRENDEFIIHSPTLEATKWWIGLAGQTATHTVAICQTIIDSKPHGINWFIVPLRSPTTGRLLPGVTAGDIGAKYGRAGLDNGWIQFTHARIPRTNLLSRWVNVDRDGNYHPAPNPAVMYATLIPERLSIMAGTWMLVGQAVVIAARYGVVRRQGAKDQKIMDYQSHYVKLMPCVAFMYICNITNRYACDRLFPRVSLRFCKYSTHPLPSMLIVLQLTDFPQLHSLLTTQWSEMSELAQNDIHSYLRKAGDMHAVSAGIKATITWLGADTLERCRRACGGHAYSSYNAIPGIIGDWGVTTTGAYKAGRRRQHRPFAADWGKSRSCSRHLQSQRYLIGTLHDVAQGRQAAGSAAYLNDAATVLAQPTCVFDNERDWLNIEAVNGVLTWLVVKRLHINLTLSLPTQLQATATALAASDAWNDHLLSVTRTSELHCHRHLLDLYVAGIREAPVELHAPLLNMGRLYALYVVEGSLDALLEEEYITPKQARVVRGLYIRLCKETRTDAVPLTDAWAFPDFVLKAPIGRADGDIYS</sequence>
<dbReference type="InterPro" id="IPR046373">
    <property type="entry name" value="Acyl-CoA_Oxase/DH_mid-dom_sf"/>
</dbReference>
<dbReference type="SUPFAM" id="SSF56645">
    <property type="entry name" value="Acyl-CoA dehydrogenase NM domain-like"/>
    <property type="match status" value="1"/>
</dbReference>
<feature type="domain" description="Acyl-CoA oxidase C-alpha1" evidence="15">
    <location>
        <begin position="428"/>
        <end position="497"/>
    </location>
</feature>
<reference evidence="16 17" key="1">
    <citation type="journal article" date="2018" name="New Phytol.">
        <title>Phylogenomics of Endogonaceae and evolution of mycorrhizas within Mucoromycota.</title>
        <authorList>
            <person name="Chang Y."/>
            <person name="Desiro A."/>
            <person name="Na H."/>
            <person name="Sandor L."/>
            <person name="Lipzen A."/>
            <person name="Clum A."/>
            <person name="Barry K."/>
            <person name="Grigoriev I.V."/>
            <person name="Martin F.M."/>
            <person name="Stajich J.E."/>
            <person name="Smith M.E."/>
            <person name="Bonito G."/>
            <person name="Spatafora J.W."/>
        </authorList>
    </citation>
    <scope>NUCLEOTIDE SEQUENCE [LARGE SCALE GENOMIC DNA]</scope>
    <source>
        <strain evidence="16 17">AD002</strain>
    </source>
</reference>
<evidence type="ECO:0000313" key="16">
    <source>
        <dbReference type="EMBL" id="RUS24545.1"/>
    </source>
</evidence>
<evidence type="ECO:0000256" key="2">
    <source>
        <dbReference type="ARBA" id="ARBA00001974"/>
    </source>
</evidence>
<feature type="domain" description="Acyl-CoA oxidase C-terminal" evidence="13">
    <location>
        <begin position="599"/>
        <end position="726"/>
    </location>
</feature>
<feature type="domain" description="Acyl-CoA oxidase C-alpha1" evidence="15">
    <location>
        <begin position="316"/>
        <end position="383"/>
    </location>
</feature>
<dbReference type="InterPro" id="IPR002655">
    <property type="entry name" value="Acyl-CoA_oxidase_C"/>
</dbReference>
<dbReference type="SUPFAM" id="SSF47203">
    <property type="entry name" value="Acyl-CoA dehydrogenase C-terminal domain-like"/>
    <property type="match status" value="2"/>
</dbReference>
<dbReference type="InterPro" id="IPR012258">
    <property type="entry name" value="Acyl-CoA_oxidase"/>
</dbReference>
<dbReference type="GO" id="GO:0003997">
    <property type="term" value="F:acyl-CoA oxidase activity"/>
    <property type="evidence" value="ECO:0007669"/>
    <property type="project" value="UniProtKB-EC"/>
</dbReference>
<keyword evidence="17" id="KW-1185">Reference proteome</keyword>
<comment type="caution">
    <text evidence="16">The sequence shown here is derived from an EMBL/GenBank/DDBJ whole genome shotgun (WGS) entry which is preliminary data.</text>
</comment>
<dbReference type="GO" id="GO:0071949">
    <property type="term" value="F:FAD binding"/>
    <property type="evidence" value="ECO:0007669"/>
    <property type="project" value="InterPro"/>
</dbReference>
<evidence type="ECO:0000256" key="9">
    <source>
        <dbReference type="ARBA" id="ARBA00023002"/>
    </source>
</evidence>
<proteinExistence type="inferred from homology"/>
<keyword evidence="10" id="KW-0443">Lipid metabolism</keyword>
<feature type="domain" description="Acyl-CoA oxidase/dehydrogenase middle" evidence="14">
    <location>
        <begin position="176"/>
        <end position="284"/>
    </location>
</feature>
<comment type="pathway">
    <text evidence="4">Lipid metabolism; peroxisomal fatty acid beta-oxidation.</text>
</comment>
<dbReference type="UniPathway" id="UPA00661"/>
<dbReference type="InterPro" id="IPR006091">
    <property type="entry name" value="Acyl-CoA_Oxase/DH_mid-dom"/>
</dbReference>
<protein>
    <submittedName>
        <fullName evidence="16">Uncharacterized protein</fullName>
    </submittedName>
</protein>